<reference evidence="2" key="1">
    <citation type="submission" date="2018-07" db="EMBL/GenBank/DDBJ databases">
        <authorList>
            <person name="Quirk P.G."/>
            <person name="Krulwich T.A."/>
        </authorList>
    </citation>
    <scope>NUCLEOTIDE SEQUENCE</scope>
</reference>
<protein>
    <recommendedName>
        <fullName evidence="1">Restriction endonuclease type IV Mrr domain-containing protein</fullName>
    </recommendedName>
</protein>
<evidence type="ECO:0000259" key="1">
    <source>
        <dbReference type="Pfam" id="PF04471"/>
    </source>
</evidence>
<accession>A0A380TFQ1</accession>
<sequence>MTIARLDPPEIRYIKLGRGGCWVDASLDRGELHFGFKDVPHEMALRGNREEIRCIYIADGRTSAVATSFAREVMDFYSLPANTLWITFARDRLWWCFADPEVSPLEESEHQGARMRRTIDGWHDCDRLGRQLRLDTLSTRLTKTAAFRATICKVDARDYLLRRLNGDEDPAVDKIRRSQQTLLQSIEHLVKGLHWRDFEILTDLVFSRLGWQRVSVLGETMADVDIVLEQPITREKGVVQVKSKAGRPEFNAFVAAATAMGCSRAWFIVHTPNSELDSASSAIEVWSVPQIARVVQQAGLVEWLIDRFR</sequence>
<name>A0A380TFQ1_9ZZZZ</name>
<proteinExistence type="predicted"/>
<gene>
    <name evidence="2" type="ORF">DF3PB_380003</name>
</gene>
<dbReference type="Pfam" id="PF04471">
    <property type="entry name" value="Mrr_cat"/>
    <property type="match status" value="1"/>
</dbReference>
<dbReference type="InterPro" id="IPR007560">
    <property type="entry name" value="Restrct_endonuc_IV_Mrr"/>
</dbReference>
<feature type="domain" description="Restriction endonuclease type IV Mrr" evidence="1">
    <location>
        <begin position="192"/>
        <end position="269"/>
    </location>
</feature>
<organism evidence="2">
    <name type="scientific">metagenome</name>
    <dbReference type="NCBI Taxonomy" id="256318"/>
    <lineage>
        <taxon>unclassified sequences</taxon>
        <taxon>metagenomes</taxon>
    </lineage>
</organism>
<dbReference type="GO" id="GO:0003677">
    <property type="term" value="F:DNA binding"/>
    <property type="evidence" value="ECO:0007669"/>
    <property type="project" value="InterPro"/>
</dbReference>
<evidence type="ECO:0000313" key="2">
    <source>
        <dbReference type="EMBL" id="SUS07106.1"/>
    </source>
</evidence>
<dbReference type="AlphaFoldDB" id="A0A380TFQ1"/>
<dbReference type="GO" id="GO:0004519">
    <property type="term" value="F:endonuclease activity"/>
    <property type="evidence" value="ECO:0007669"/>
    <property type="project" value="InterPro"/>
</dbReference>
<dbReference type="EMBL" id="UIDG01000312">
    <property type="protein sequence ID" value="SUS07106.1"/>
    <property type="molecule type" value="Genomic_DNA"/>
</dbReference>
<dbReference type="GO" id="GO:0009307">
    <property type="term" value="P:DNA restriction-modification system"/>
    <property type="evidence" value="ECO:0007669"/>
    <property type="project" value="InterPro"/>
</dbReference>